<dbReference type="EC" id="1.5.1.2" evidence="4"/>
<keyword evidence="2 4" id="KW-0521">NADP</keyword>
<dbReference type="PANTHER" id="PTHR11645">
    <property type="entry name" value="PYRROLINE-5-CARBOXYLATE REDUCTASE"/>
    <property type="match status" value="1"/>
</dbReference>
<dbReference type="Pfam" id="PF03807">
    <property type="entry name" value="F420_oxidored"/>
    <property type="match status" value="1"/>
</dbReference>
<dbReference type="Pfam" id="PF14748">
    <property type="entry name" value="P5CR_dimer"/>
    <property type="match status" value="1"/>
</dbReference>
<evidence type="ECO:0000256" key="1">
    <source>
        <dbReference type="ARBA" id="ARBA00005525"/>
    </source>
</evidence>
<comment type="function">
    <text evidence="4">Catalyzes the reduction of 1-pyrroline-5-carboxylate (PCA) to L-proline.</text>
</comment>
<evidence type="ECO:0000256" key="2">
    <source>
        <dbReference type="ARBA" id="ARBA00022857"/>
    </source>
</evidence>
<keyword evidence="8" id="KW-1185">Reference proteome</keyword>
<dbReference type="Proteomes" id="UP001063228">
    <property type="component" value="Chromosome"/>
</dbReference>
<keyword evidence="4" id="KW-0641">Proline biosynthesis</keyword>
<comment type="similarity">
    <text evidence="1 4">Belongs to the pyrroline-5-carboxylate reductase family.</text>
</comment>
<evidence type="ECO:0000313" key="8">
    <source>
        <dbReference type="Proteomes" id="UP001063228"/>
    </source>
</evidence>
<dbReference type="EMBL" id="CP081201">
    <property type="protein sequence ID" value="UXZ96187.1"/>
    <property type="molecule type" value="Genomic_DNA"/>
</dbReference>
<feature type="domain" description="Pyrroline-5-carboxylate reductase dimerisation" evidence="6">
    <location>
        <begin position="160"/>
        <end position="261"/>
    </location>
</feature>
<dbReference type="SUPFAM" id="SSF48179">
    <property type="entry name" value="6-phosphogluconate dehydrogenase C-terminal domain-like"/>
    <property type="match status" value="1"/>
</dbReference>
<comment type="catalytic activity">
    <reaction evidence="4">
        <text>L-proline + NAD(+) = (S)-1-pyrroline-5-carboxylate + NADH + 2 H(+)</text>
        <dbReference type="Rhea" id="RHEA:14105"/>
        <dbReference type="ChEBI" id="CHEBI:15378"/>
        <dbReference type="ChEBI" id="CHEBI:17388"/>
        <dbReference type="ChEBI" id="CHEBI:57540"/>
        <dbReference type="ChEBI" id="CHEBI:57945"/>
        <dbReference type="ChEBI" id="CHEBI:60039"/>
        <dbReference type="EC" id="1.5.1.2"/>
    </reaction>
</comment>
<evidence type="ECO:0000259" key="5">
    <source>
        <dbReference type="Pfam" id="PF03807"/>
    </source>
</evidence>
<dbReference type="Gene3D" id="3.40.50.720">
    <property type="entry name" value="NAD(P)-binding Rossmann-like Domain"/>
    <property type="match status" value="1"/>
</dbReference>
<feature type="domain" description="Pyrroline-5-carboxylate reductase catalytic N-terminal" evidence="5">
    <location>
        <begin position="6"/>
        <end position="97"/>
    </location>
</feature>
<dbReference type="PANTHER" id="PTHR11645:SF0">
    <property type="entry name" value="PYRROLINE-5-CARBOXYLATE REDUCTASE 3"/>
    <property type="match status" value="1"/>
</dbReference>
<gene>
    <name evidence="4" type="primary">proC</name>
    <name evidence="7" type="ORF">K3169_28565</name>
</gene>
<evidence type="ECO:0000256" key="4">
    <source>
        <dbReference type="HAMAP-Rule" id="MF_01925"/>
    </source>
</evidence>
<evidence type="ECO:0000313" key="7">
    <source>
        <dbReference type="EMBL" id="UXZ96187.1"/>
    </source>
</evidence>
<dbReference type="HAMAP" id="MF_01925">
    <property type="entry name" value="P5C_reductase"/>
    <property type="match status" value="1"/>
</dbReference>
<name>A0ABY6FE56_9PSED</name>
<dbReference type="SUPFAM" id="SSF51735">
    <property type="entry name" value="NAD(P)-binding Rossmann-fold domains"/>
    <property type="match status" value="1"/>
</dbReference>
<keyword evidence="4" id="KW-0963">Cytoplasm</keyword>
<accession>A0ABY6FE56</accession>
<sequence>MKAQTTIGIVGGTGWLGRSIATALLDSGFLSPDALMLSSRSGVFSDPKGALSGVRVTADNQELVLQSDIVILSVRPEDLGAVRIDVQDKLLVSLVAGVSLADIGLFTQARCVIRAMPNAALEIRKSYTPWLANDQVDAQSKKYIQQLFETCGSADEVFSERDLSYLTALTGTGPSYPALLAQALYNDAIKHGLSPAMAQRAVMGVVVQASQLMSEERGFNELLEVLREYRGVSAAGINGMLEGGLEASVKAGMARAFEVAQSNLFDIRAVEVDKGQLPLGRVD</sequence>
<evidence type="ECO:0000259" key="6">
    <source>
        <dbReference type="Pfam" id="PF14748"/>
    </source>
</evidence>
<keyword evidence="3 4" id="KW-0560">Oxidoreductase</keyword>
<dbReference type="InterPro" id="IPR029036">
    <property type="entry name" value="P5CR_dimer"/>
</dbReference>
<organism evidence="7 8">
    <name type="scientific">Pseudomonas phytophila</name>
    <dbReference type="NCBI Taxonomy" id="2867264"/>
    <lineage>
        <taxon>Bacteria</taxon>
        <taxon>Pseudomonadati</taxon>
        <taxon>Pseudomonadota</taxon>
        <taxon>Gammaproteobacteria</taxon>
        <taxon>Pseudomonadales</taxon>
        <taxon>Pseudomonadaceae</taxon>
        <taxon>Pseudomonas</taxon>
    </lineage>
</organism>
<dbReference type="RefSeq" id="WP_231674944.1">
    <property type="nucleotide sequence ID" value="NZ_CP081201.1"/>
</dbReference>
<dbReference type="Gene3D" id="1.10.3730.10">
    <property type="entry name" value="ProC C-terminal domain-like"/>
    <property type="match status" value="1"/>
</dbReference>
<dbReference type="InterPro" id="IPR028939">
    <property type="entry name" value="P5C_Rdtase_cat_N"/>
</dbReference>
<comment type="pathway">
    <text evidence="4">Amino-acid biosynthesis; L-proline biosynthesis; L-proline from L-glutamate 5-semialdehyde: step 1/1.</text>
</comment>
<proteinExistence type="inferred from homology"/>
<comment type="catalytic activity">
    <reaction evidence="4">
        <text>L-proline + NADP(+) = (S)-1-pyrroline-5-carboxylate + NADPH + 2 H(+)</text>
        <dbReference type="Rhea" id="RHEA:14109"/>
        <dbReference type="ChEBI" id="CHEBI:15378"/>
        <dbReference type="ChEBI" id="CHEBI:17388"/>
        <dbReference type="ChEBI" id="CHEBI:57783"/>
        <dbReference type="ChEBI" id="CHEBI:58349"/>
        <dbReference type="ChEBI" id="CHEBI:60039"/>
        <dbReference type="EC" id="1.5.1.2"/>
    </reaction>
</comment>
<dbReference type="InterPro" id="IPR000304">
    <property type="entry name" value="Pyrroline-COOH_reductase"/>
</dbReference>
<keyword evidence="4" id="KW-0028">Amino-acid biosynthesis</keyword>
<comment type="subcellular location">
    <subcellularLocation>
        <location evidence="4">Cytoplasm</location>
    </subcellularLocation>
</comment>
<protein>
    <recommendedName>
        <fullName evidence="4">Pyrroline-5-carboxylate reductase</fullName>
        <shortName evidence="4">P5C reductase</shortName>
        <shortName evidence="4">P5CR</shortName>
        <ecNumber evidence="4">1.5.1.2</ecNumber>
    </recommendedName>
    <alternativeName>
        <fullName evidence="4">PCA reductase</fullName>
    </alternativeName>
</protein>
<dbReference type="InterPro" id="IPR036291">
    <property type="entry name" value="NAD(P)-bd_dom_sf"/>
</dbReference>
<dbReference type="PIRSF" id="PIRSF000193">
    <property type="entry name" value="Pyrrol-5-carb_rd"/>
    <property type="match status" value="1"/>
</dbReference>
<dbReference type="InterPro" id="IPR008927">
    <property type="entry name" value="6-PGluconate_DH-like_C_sf"/>
</dbReference>
<evidence type="ECO:0000256" key="3">
    <source>
        <dbReference type="ARBA" id="ARBA00023002"/>
    </source>
</evidence>
<reference evidence="7" key="1">
    <citation type="submission" date="2021-08" db="EMBL/GenBank/DDBJ databases">
        <title>Complete genome sequence of Pseudomonas phytophila.</title>
        <authorList>
            <person name="Weir B.S."/>
            <person name="Templeton M.D."/>
            <person name="Arshed S."/>
            <person name="Andersen M.T."/>
            <person name="Jayaraman J."/>
        </authorList>
    </citation>
    <scope>NUCLEOTIDE SEQUENCE</scope>
    <source>
        <strain evidence="7">ICMP 23753</strain>
    </source>
</reference>